<evidence type="ECO:0000313" key="2">
    <source>
        <dbReference type="Proteomes" id="UP001236239"/>
    </source>
</evidence>
<dbReference type="AlphaFoldDB" id="A0AAJ6NBE0"/>
<sequence length="160" mass="19118">MEYLNKMQYHKLTDYLISVLPKAYQNNFYSWIDSAEMLNEGRNVTVDYIELMHLQYDTTFYFEDLPFRQIKPVEIMAHIQTWLYENDPERYQLELANPQCTIELIDDKVATVEFSISFQEKITAQESENGDLTLNGKKYQLGNVEIYYAKEFEIIPKRIE</sequence>
<reference evidence="1" key="1">
    <citation type="journal article" date="2023" name="Front. Microbiol.">
        <title>Phylogeography and host specificity of Pasteurellaceae pathogenic to sea-farmed fish in the north-east Atlantic.</title>
        <authorList>
            <person name="Gulla S."/>
            <person name="Colquhoun D.J."/>
            <person name="Olsen A.B."/>
            <person name="Spilsberg B."/>
            <person name="Lagesen K."/>
            <person name="Aakesson C.P."/>
            <person name="Strom S."/>
            <person name="Manji F."/>
            <person name="Birkbeck T.H."/>
            <person name="Nilsen H.K."/>
        </authorList>
    </citation>
    <scope>NUCLEOTIDE SEQUENCE</scope>
    <source>
        <strain evidence="1">TW16_20</strain>
    </source>
</reference>
<gene>
    <name evidence="1" type="ORF">QJU93_09940</name>
</gene>
<dbReference type="Proteomes" id="UP001236239">
    <property type="component" value="Unassembled WGS sequence"/>
</dbReference>
<name>A0AAJ6NBE0_9PAST</name>
<dbReference type="Pfam" id="PF06891">
    <property type="entry name" value="P2_Phage_GpR"/>
    <property type="match status" value="1"/>
</dbReference>
<comment type="caution">
    <text evidence="1">The sequence shown here is derived from an EMBL/GenBank/DDBJ whole genome shotgun (WGS) entry which is preliminary data.</text>
</comment>
<evidence type="ECO:0000313" key="1">
    <source>
        <dbReference type="EMBL" id="MDP8173675.1"/>
    </source>
</evidence>
<dbReference type="RefSeq" id="WP_306384687.1">
    <property type="nucleotide sequence ID" value="NZ_JASAYN010000001.1"/>
</dbReference>
<proteinExistence type="predicted"/>
<dbReference type="InterPro" id="IPR009678">
    <property type="entry name" value="Phage_tail_completion_R"/>
</dbReference>
<dbReference type="EMBL" id="JASAYQ010000021">
    <property type="protein sequence ID" value="MDP8173675.1"/>
    <property type="molecule type" value="Genomic_DNA"/>
</dbReference>
<organism evidence="1 2">
    <name type="scientific">Phocoenobacter skyensis</name>
    <dbReference type="NCBI Taxonomy" id="97481"/>
    <lineage>
        <taxon>Bacteria</taxon>
        <taxon>Pseudomonadati</taxon>
        <taxon>Pseudomonadota</taxon>
        <taxon>Gammaproteobacteria</taxon>
        <taxon>Pasteurellales</taxon>
        <taxon>Pasteurellaceae</taxon>
        <taxon>Phocoenobacter</taxon>
    </lineage>
</organism>
<accession>A0AAJ6NBE0</accession>
<protein>
    <submittedName>
        <fullName evidence="1">Phage tail protein</fullName>
    </submittedName>
</protein>